<dbReference type="PANTHER" id="PTHR18919">
    <property type="entry name" value="ACETYL-COA C-ACYLTRANSFERASE"/>
    <property type="match status" value="1"/>
</dbReference>
<evidence type="ECO:0000259" key="9">
    <source>
        <dbReference type="Pfam" id="PF02803"/>
    </source>
</evidence>
<dbReference type="InterPro" id="IPR020616">
    <property type="entry name" value="Thiolase_N"/>
</dbReference>
<evidence type="ECO:0000313" key="11">
    <source>
        <dbReference type="Proteomes" id="UP000050417"/>
    </source>
</evidence>
<dbReference type="CDD" id="cd00751">
    <property type="entry name" value="thiolase"/>
    <property type="match status" value="1"/>
</dbReference>
<evidence type="ECO:0000256" key="2">
    <source>
        <dbReference type="ARBA" id="ARBA00012705"/>
    </source>
</evidence>
<feature type="active site" description="Proton acceptor" evidence="6">
    <location>
        <position position="390"/>
    </location>
</feature>
<feature type="active site" description="Acyl-thioester intermediate" evidence="6">
    <location>
        <position position="89"/>
    </location>
</feature>
<name>A0A0P6XQY0_9CHLR</name>
<dbReference type="Pfam" id="PF00108">
    <property type="entry name" value="Thiolase_N"/>
    <property type="match status" value="1"/>
</dbReference>
<evidence type="ECO:0000256" key="4">
    <source>
        <dbReference type="ARBA" id="ARBA00023315"/>
    </source>
</evidence>
<keyword evidence="4 7" id="KW-0012">Acyltransferase</keyword>
<evidence type="ECO:0000256" key="7">
    <source>
        <dbReference type="RuleBase" id="RU003557"/>
    </source>
</evidence>
<evidence type="ECO:0000259" key="8">
    <source>
        <dbReference type="Pfam" id="PF00108"/>
    </source>
</evidence>
<dbReference type="PROSITE" id="PS00737">
    <property type="entry name" value="THIOLASE_2"/>
    <property type="match status" value="1"/>
</dbReference>
<feature type="active site" description="Proton acceptor" evidence="6">
    <location>
        <position position="355"/>
    </location>
</feature>
<keyword evidence="11" id="KW-1185">Reference proteome</keyword>
<dbReference type="PIRSF" id="PIRSF000429">
    <property type="entry name" value="Ac-CoA_Ac_transf"/>
    <property type="match status" value="1"/>
</dbReference>
<dbReference type="Pfam" id="PF02803">
    <property type="entry name" value="Thiolase_C"/>
    <property type="match status" value="1"/>
</dbReference>
<comment type="caution">
    <text evidence="10">The sequence shown here is derived from an EMBL/GenBank/DDBJ whole genome shotgun (WGS) entry which is preliminary data.</text>
</comment>
<dbReference type="PATRIC" id="fig|1134406.4.peg.391"/>
<dbReference type="InterPro" id="IPR020617">
    <property type="entry name" value="Thiolase_C"/>
</dbReference>
<dbReference type="PANTHER" id="PTHR18919:SF107">
    <property type="entry name" value="ACETYL-COA ACETYLTRANSFERASE, CYTOSOLIC"/>
    <property type="match status" value="1"/>
</dbReference>
<dbReference type="NCBIfam" id="TIGR01930">
    <property type="entry name" value="AcCoA-C-Actrans"/>
    <property type="match status" value="1"/>
</dbReference>
<gene>
    <name evidence="10" type="ORF">ADN00_05105</name>
</gene>
<dbReference type="InterPro" id="IPR020613">
    <property type="entry name" value="Thiolase_CS"/>
</dbReference>
<dbReference type="Gene3D" id="3.40.47.10">
    <property type="match status" value="1"/>
</dbReference>
<dbReference type="InterPro" id="IPR016039">
    <property type="entry name" value="Thiolase-like"/>
</dbReference>
<comment type="similarity">
    <text evidence="1 7">Belongs to the thiolase-like superfamily. Thiolase family.</text>
</comment>
<feature type="domain" description="Thiolase N-terminal" evidence="8">
    <location>
        <begin position="5"/>
        <end position="268"/>
    </location>
</feature>
<accession>A0A0P6XQY0</accession>
<reference evidence="10 11" key="1">
    <citation type="submission" date="2015-07" db="EMBL/GenBank/DDBJ databases">
        <title>Genome sequence of Ornatilinea apprima DSM 23815.</title>
        <authorList>
            <person name="Hemp J."/>
            <person name="Ward L.M."/>
            <person name="Pace L.A."/>
            <person name="Fischer W.W."/>
        </authorList>
    </citation>
    <scope>NUCLEOTIDE SEQUENCE [LARGE SCALE GENOMIC DNA]</scope>
    <source>
        <strain evidence="10 11">P3M-1</strain>
    </source>
</reference>
<dbReference type="EMBL" id="LGCL01000015">
    <property type="protein sequence ID" value="KPL79220.1"/>
    <property type="molecule type" value="Genomic_DNA"/>
</dbReference>
<dbReference type="STRING" id="1134406.ADN00_05105"/>
<dbReference type="InterPro" id="IPR020610">
    <property type="entry name" value="Thiolase_AS"/>
</dbReference>
<dbReference type="PROSITE" id="PS00099">
    <property type="entry name" value="THIOLASE_3"/>
    <property type="match status" value="1"/>
</dbReference>
<dbReference type="Proteomes" id="UP000050417">
    <property type="component" value="Unassembled WGS sequence"/>
</dbReference>
<dbReference type="RefSeq" id="WP_075061875.1">
    <property type="nucleotide sequence ID" value="NZ_LGCL01000015.1"/>
</dbReference>
<dbReference type="SUPFAM" id="SSF53901">
    <property type="entry name" value="Thiolase-like"/>
    <property type="match status" value="2"/>
</dbReference>
<dbReference type="GO" id="GO:0003985">
    <property type="term" value="F:acetyl-CoA C-acetyltransferase activity"/>
    <property type="evidence" value="ECO:0007669"/>
    <property type="project" value="UniProtKB-EC"/>
</dbReference>
<proteinExistence type="inferred from homology"/>
<feature type="domain" description="Thiolase C-terminal" evidence="9">
    <location>
        <begin position="277"/>
        <end position="402"/>
    </location>
</feature>
<dbReference type="FunFam" id="3.40.47.10:FF:000010">
    <property type="entry name" value="Acetyl-CoA acetyltransferase (Thiolase)"/>
    <property type="match status" value="1"/>
</dbReference>
<organism evidence="10 11">
    <name type="scientific">Ornatilinea apprima</name>
    <dbReference type="NCBI Taxonomy" id="1134406"/>
    <lineage>
        <taxon>Bacteria</taxon>
        <taxon>Bacillati</taxon>
        <taxon>Chloroflexota</taxon>
        <taxon>Anaerolineae</taxon>
        <taxon>Anaerolineales</taxon>
        <taxon>Anaerolineaceae</taxon>
        <taxon>Ornatilinea</taxon>
    </lineage>
</organism>
<protein>
    <recommendedName>
        <fullName evidence="2">acetyl-CoA C-acetyltransferase</fullName>
        <ecNumber evidence="2">2.3.1.9</ecNumber>
    </recommendedName>
    <alternativeName>
        <fullName evidence="5">Acetoacetyl-CoA thiolase</fullName>
    </alternativeName>
</protein>
<dbReference type="AlphaFoldDB" id="A0A0P6XQY0"/>
<evidence type="ECO:0000256" key="3">
    <source>
        <dbReference type="ARBA" id="ARBA00022679"/>
    </source>
</evidence>
<evidence type="ECO:0000256" key="1">
    <source>
        <dbReference type="ARBA" id="ARBA00010982"/>
    </source>
</evidence>
<evidence type="ECO:0000256" key="6">
    <source>
        <dbReference type="PIRSR" id="PIRSR000429-1"/>
    </source>
</evidence>
<keyword evidence="3 7" id="KW-0808">Transferase</keyword>
<dbReference type="InterPro" id="IPR002155">
    <property type="entry name" value="Thiolase"/>
</dbReference>
<dbReference type="InterPro" id="IPR020615">
    <property type="entry name" value="Thiolase_acyl_enz_int_AS"/>
</dbReference>
<dbReference type="EC" id="2.3.1.9" evidence="2"/>
<dbReference type="PROSITE" id="PS00098">
    <property type="entry name" value="THIOLASE_1"/>
    <property type="match status" value="1"/>
</dbReference>
<evidence type="ECO:0000256" key="5">
    <source>
        <dbReference type="ARBA" id="ARBA00030755"/>
    </source>
</evidence>
<evidence type="ECO:0000313" key="10">
    <source>
        <dbReference type="EMBL" id="KPL79220.1"/>
    </source>
</evidence>
<sequence length="406" mass="43051">MPEAVIIDAVRTPIGNLGGALAGIRPDDLAALVLQALARRSGLDPALVEEVYLGCANQAGEDNRNVARMASLLAGFPVHVAGVTVNRLCASGLTAVNMAARAIRCGEGEVFIAGGVESMSRAPYVVSKAERGYAFGNLTLWDTALGWRLPNPKMEISYGTHPLGETAERIADAYAIRREEQDAFALESHRRAIAAMDSGRFEAEIEPVPVPQRKGEALLVTQDERPRRDTSLDSLARLKPAFRPDGTVTAGNSSGMNDGAAALLMMSAERARQLGLRPMARVVASAAAGVQPDMMGMGPVPAVGKLLQRSGLSIEQIGLFEVNEAFAVQSLAVMRELKMPVERTNVNGGAVALGHPLGCSGARILTTLLHEMRRRAPGQVRPFYGLAALCVGVGQGEASLVEWLED</sequence>
<dbReference type="OrthoDB" id="9764892at2"/>